<dbReference type="RefSeq" id="WP_170141521.1">
    <property type="nucleotide sequence ID" value="NZ_CP137846.1"/>
</dbReference>
<dbReference type="EMBL" id="REFI01000005">
    <property type="protein sequence ID" value="RMA79108.1"/>
    <property type="molecule type" value="Genomic_DNA"/>
</dbReference>
<evidence type="ECO:0000259" key="3">
    <source>
        <dbReference type="PROSITE" id="PS51459"/>
    </source>
</evidence>
<keyword evidence="5" id="KW-1185">Reference proteome</keyword>
<dbReference type="Proteomes" id="UP000267246">
    <property type="component" value="Unassembled WGS sequence"/>
</dbReference>
<evidence type="ECO:0000256" key="2">
    <source>
        <dbReference type="SAM" id="Coils"/>
    </source>
</evidence>
<keyword evidence="2" id="KW-0175">Coiled coil</keyword>
<dbReference type="PANTHER" id="PTHR13504">
    <property type="entry name" value="FIDO DOMAIN-CONTAINING PROTEIN DDB_G0283145"/>
    <property type="match status" value="1"/>
</dbReference>
<dbReference type="InterPro" id="IPR040198">
    <property type="entry name" value="Fido_containing"/>
</dbReference>
<evidence type="ECO:0000256" key="1">
    <source>
        <dbReference type="PIRSR" id="PIRSR640198-3"/>
    </source>
</evidence>
<dbReference type="AlphaFoldDB" id="A0A3M0A8H8"/>
<dbReference type="Gene3D" id="1.10.3290.10">
    <property type="entry name" value="Fido-like domain"/>
    <property type="match status" value="1"/>
</dbReference>
<comment type="caution">
    <text evidence="4">The sequence shown here is derived from an EMBL/GenBank/DDBJ whole genome shotgun (WGS) entry which is preliminary data.</text>
</comment>
<proteinExistence type="predicted"/>
<dbReference type="Pfam" id="PF02661">
    <property type="entry name" value="Fic"/>
    <property type="match status" value="1"/>
</dbReference>
<sequence>MAENYITIRNEINSITETIESLVHGSIEIRQTNNKKFIYVHFRTSGRLQTKYVGEFSDELFNLIQRNNLKVRVLKKRLKELRKRTDSLNYKPKNLNEKVKLNIDLASRNLVDSIYKQSKLEGIFITYAQIKTLLNGGRVNDMNALDVQKILNLKHAWEFILDKDVITYPSNFSILCQINALVQESISYDAGKIRKVAVTISGSTYLPPLPFENQIKENIETIIKNKSFSDVEKAARLISYLMKVQTFLDGNKRTAVIFGNHFLISKGLGIIVVPVDKLDEYRDLLLEYYENKSEKIINFLIENCYLELNQ</sequence>
<dbReference type="PANTHER" id="PTHR13504:SF38">
    <property type="entry name" value="FIDO DOMAIN-CONTAINING PROTEIN"/>
    <property type="match status" value="1"/>
</dbReference>
<dbReference type="InterPro" id="IPR036597">
    <property type="entry name" value="Fido-like_dom_sf"/>
</dbReference>
<dbReference type="SUPFAM" id="SSF140931">
    <property type="entry name" value="Fic-like"/>
    <property type="match status" value="1"/>
</dbReference>
<name>A0A3M0A8H8_9BACT</name>
<feature type="site" description="Important for autoinhibition of adenylyltransferase activity" evidence="1">
    <location>
        <position position="121"/>
    </location>
</feature>
<evidence type="ECO:0000313" key="5">
    <source>
        <dbReference type="Proteomes" id="UP000267246"/>
    </source>
</evidence>
<dbReference type="PROSITE" id="PS51459">
    <property type="entry name" value="FIDO"/>
    <property type="match status" value="1"/>
</dbReference>
<accession>A0A3M0A8H8</accession>
<organism evidence="4 5">
    <name type="scientific">Metamycoplasma subdolum</name>
    <dbReference type="NCBI Taxonomy" id="92407"/>
    <lineage>
        <taxon>Bacteria</taxon>
        <taxon>Bacillati</taxon>
        <taxon>Mycoplasmatota</taxon>
        <taxon>Mycoplasmoidales</taxon>
        <taxon>Metamycoplasmataceae</taxon>
        <taxon>Metamycoplasma</taxon>
    </lineage>
</organism>
<evidence type="ECO:0000313" key="4">
    <source>
        <dbReference type="EMBL" id="RMA79108.1"/>
    </source>
</evidence>
<reference evidence="4 5" key="1">
    <citation type="submission" date="2018-10" db="EMBL/GenBank/DDBJ databases">
        <title>Genomic Encyclopedia of Archaeal and Bacterial Type Strains, Phase II (KMG-II): from individual species to whole genera.</title>
        <authorList>
            <person name="Goeker M."/>
        </authorList>
    </citation>
    <scope>NUCLEOTIDE SEQUENCE [LARGE SCALE GENOMIC DNA]</scope>
    <source>
        <strain evidence="4 5">ATCC 29870</strain>
    </source>
</reference>
<gene>
    <name evidence="4" type="ORF">JN00_0159</name>
</gene>
<dbReference type="InterPro" id="IPR003812">
    <property type="entry name" value="Fido"/>
</dbReference>
<feature type="domain" description="Fido" evidence="3">
    <location>
        <begin position="170"/>
        <end position="302"/>
    </location>
</feature>
<feature type="coiled-coil region" evidence="2">
    <location>
        <begin position="64"/>
        <end position="91"/>
    </location>
</feature>
<protein>
    <submittedName>
        <fullName evidence="4">Fic/DOC family protein</fullName>
    </submittedName>
</protein>